<evidence type="ECO:0000256" key="3">
    <source>
        <dbReference type="ARBA" id="ARBA00022989"/>
    </source>
</evidence>
<keyword evidence="8" id="KW-1185">Reference proteome</keyword>
<evidence type="ECO:0000313" key="8">
    <source>
        <dbReference type="Proteomes" id="UP000297245"/>
    </source>
</evidence>
<dbReference type="Pfam" id="PF01284">
    <property type="entry name" value="MARVEL"/>
    <property type="match status" value="1"/>
</dbReference>
<comment type="subcellular location">
    <subcellularLocation>
        <location evidence="1">Membrane</location>
        <topology evidence="1">Multi-pass membrane protein</topology>
    </subcellularLocation>
</comment>
<dbReference type="EMBL" id="ML180134">
    <property type="protein sequence ID" value="THU78782.1"/>
    <property type="molecule type" value="Genomic_DNA"/>
</dbReference>
<keyword evidence="2 5" id="KW-0812">Transmembrane</keyword>
<feature type="domain" description="MARVEL" evidence="6">
    <location>
        <begin position="8"/>
        <end position="151"/>
    </location>
</feature>
<evidence type="ECO:0000259" key="6">
    <source>
        <dbReference type="Pfam" id="PF01284"/>
    </source>
</evidence>
<accession>A0A4S8KSK1</accession>
<dbReference type="Proteomes" id="UP000297245">
    <property type="component" value="Unassembled WGS sequence"/>
</dbReference>
<dbReference type="InterPro" id="IPR008253">
    <property type="entry name" value="Marvel"/>
</dbReference>
<evidence type="ECO:0000256" key="2">
    <source>
        <dbReference type="ARBA" id="ARBA00022692"/>
    </source>
</evidence>
<proteinExistence type="predicted"/>
<feature type="transmembrane region" description="Helical" evidence="5">
    <location>
        <begin position="7"/>
        <end position="30"/>
    </location>
</feature>
<feature type="transmembrane region" description="Helical" evidence="5">
    <location>
        <begin position="81"/>
        <end position="103"/>
    </location>
</feature>
<feature type="transmembrane region" description="Helical" evidence="5">
    <location>
        <begin position="50"/>
        <end position="69"/>
    </location>
</feature>
<gene>
    <name evidence="7" type="ORF">K435DRAFT_737358</name>
</gene>
<sequence>MTFLSILRLVILVTTVVFALIVLGIDAHILAHFIAQLTAEDVHVPIKPGLAIATAVLTLVTLPVMLILDAIRKGKAFTSKVIVELIWLGILWVLWVATAAHSVQAFNEMFGPEGCDNKQISGDDEIMTFCREIQATAAFGFLNWIALFFYTVILLVFAIRASGRGSPVWFSGVAEKNEYSTSYA</sequence>
<dbReference type="OrthoDB" id="3364107at2759"/>
<dbReference type="AlphaFoldDB" id="A0A4S8KSK1"/>
<evidence type="ECO:0000313" key="7">
    <source>
        <dbReference type="EMBL" id="THU78782.1"/>
    </source>
</evidence>
<evidence type="ECO:0000256" key="5">
    <source>
        <dbReference type="SAM" id="Phobius"/>
    </source>
</evidence>
<evidence type="ECO:0000256" key="1">
    <source>
        <dbReference type="ARBA" id="ARBA00004141"/>
    </source>
</evidence>
<feature type="transmembrane region" description="Helical" evidence="5">
    <location>
        <begin position="141"/>
        <end position="159"/>
    </location>
</feature>
<keyword evidence="4 5" id="KW-0472">Membrane</keyword>
<name>A0A4S8KSK1_DENBC</name>
<organism evidence="7 8">
    <name type="scientific">Dendrothele bispora (strain CBS 962.96)</name>
    <dbReference type="NCBI Taxonomy" id="1314807"/>
    <lineage>
        <taxon>Eukaryota</taxon>
        <taxon>Fungi</taxon>
        <taxon>Dikarya</taxon>
        <taxon>Basidiomycota</taxon>
        <taxon>Agaricomycotina</taxon>
        <taxon>Agaricomycetes</taxon>
        <taxon>Agaricomycetidae</taxon>
        <taxon>Agaricales</taxon>
        <taxon>Agaricales incertae sedis</taxon>
        <taxon>Dendrothele</taxon>
    </lineage>
</organism>
<evidence type="ECO:0000256" key="4">
    <source>
        <dbReference type="ARBA" id="ARBA00023136"/>
    </source>
</evidence>
<keyword evidence="3 5" id="KW-1133">Transmembrane helix</keyword>
<protein>
    <recommendedName>
        <fullName evidence="6">MARVEL domain-containing protein</fullName>
    </recommendedName>
</protein>
<dbReference type="GO" id="GO:0016020">
    <property type="term" value="C:membrane"/>
    <property type="evidence" value="ECO:0007669"/>
    <property type="project" value="UniProtKB-SubCell"/>
</dbReference>
<reference evidence="7 8" key="1">
    <citation type="journal article" date="2019" name="Nat. Ecol. Evol.">
        <title>Megaphylogeny resolves global patterns of mushroom evolution.</title>
        <authorList>
            <person name="Varga T."/>
            <person name="Krizsan K."/>
            <person name="Foldi C."/>
            <person name="Dima B."/>
            <person name="Sanchez-Garcia M."/>
            <person name="Sanchez-Ramirez S."/>
            <person name="Szollosi G.J."/>
            <person name="Szarkandi J.G."/>
            <person name="Papp V."/>
            <person name="Albert L."/>
            <person name="Andreopoulos W."/>
            <person name="Angelini C."/>
            <person name="Antonin V."/>
            <person name="Barry K.W."/>
            <person name="Bougher N.L."/>
            <person name="Buchanan P."/>
            <person name="Buyck B."/>
            <person name="Bense V."/>
            <person name="Catcheside P."/>
            <person name="Chovatia M."/>
            <person name="Cooper J."/>
            <person name="Damon W."/>
            <person name="Desjardin D."/>
            <person name="Finy P."/>
            <person name="Geml J."/>
            <person name="Haridas S."/>
            <person name="Hughes K."/>
            <person name="Justo A."/>
            <person name="Karasinski D."/>
            <person name="Kautmanova I."/>
            <person name="Kiss B."/>
            <person name="Kocsube S."/>
            <person name="Kotiranta H."/>
            <person name="LaButti K.M."/>
            <person name="Lechner B.E."/>
            <person name="Liimatainen K."/>
            <person name="Lipzen A."/>
            <person name="Lukacs Z."/>
            <person name="Mihaltcheva S."/>
            <person name="Morgado L.N."/>
            <person name="Niskanen T."/>
            <person name="Noordeloos M.E."/>
            <person name="Ohm R.A."/>
            <person name="Ortiz-Santana B."/>
            <person name="Ovrebo C."/>
            <person name="Racz N."/>
            <person name="Riley R."/>
            <person name="Savchenko A."/>
            <person name="Shiryaev A."/>
            <person name="Soop K."/>
            <person name="Spirin V."/>
            <person name="Szebenyi C."/>
            <person name="Tomsovsky M."/>
            <person name="Tulloss R.E."/>
            <person name="Uehling J."/>
            <person name="Grigoriev I.V."/>
            <person name="Vagvolgyi C."/>
            <person name="Papp T."/>
            <person name="Martin F.M."/>
            <person name="Miettinen O."/>
            <person name="Hibbett D.S."/>
            <person name="Nagy L.G."/>
        </authorList>
    </citation>
    <scope>NUCLEOTIDE SEQUENCE [LARGE SCALE GENOMIC DNA]</scope>
    <source>
        <strain evidence="7 8">CBS 962.96</strain>
    </source>
</reference>